<evidence type="ECO:0000256" key="8">
    <source>
        <dbReference type="ARBA" id="ARBA00022989"/>
    </source>
</evidence>
<evidence type="ECO:0000313" key="18">
    <source>
        <dbReference type="EMBL" id="TFY82597.1"/>
    </source>
</evidence>
<dbReference type="Proteomes" id="UP000298061">
    <property type="component" value="Unassembled WGS sequence"/>
</dbReference>
<dbReference type="InterPro" id="IPR017927">
    <property type="entry name" value="FAD-bd_FR_type"/>
</dbReference>
<dbReference type="CDD" id="cd06186">
    <property type="entry name" value="NOX_Duox_like_FAD_NADP"/>
    <property type="match status" value="1"/>
</dbReference>
<dbReference type="GO" id="GO:0006879">
    <property type="term" value="P:intracellular iron ion homeostasis"/>
    <property type="evidence" value="ECO:0007669"/>
    <property type="project" value="TreeGrafter"/>
</dbReference>
<feature type="repeat" description="ANK" evidence="14">
    <location>
        <begin position="814"/>
        <end position="847"/>
    </location>
</feature>
<sequence>MADRLLKAQQQRKYVKEFWLFLTAVIGILAFFRLIFFLSSFIFRPQPATPGDSASATGKEKTTSETVEPGCSRRASWRRLPSAAASVFRIVAFRWTIPIGLKAVASVSELTFIIGYVVAIFIWLLIDTRDLETMFWEDRAAHFASSNLALVVALAGKNNVISFLTGVGHEKLNVLHRAAARTCLVLLWMHALAHILSGLPEAFDLSHTWMRMGAVGLVAFTLATVLSLRPFRQLAFEFFLVSHIVLIAIFLISGVIHTRQVGFDDYIWPALMVWGFDRFLRLVRVIYTSRAWGRRGWSQASIELLSEDTIRLTLRQRLTWTPGQHAYVILPTVSTLPTEAHPFTIASIPGDLNGTPSDKEKEVVFLIRGRDGFTGRLREHAVRNGSCSVPAMLDGPYGCPPDLRPFSTCILIAGGSGVSYTLPLMMEAVRAANQKRSSTRRVVFVWAVRDAAHLSWISEIVSKTLSAAPEWLAVEPRIYVTGTRLPQQEPVLGYRSSTSSVIQSPIKEEKSEPPSYNSFKITYGRPSISRLLQEEMSIAAGPVSVDVAGPSAIAQSVRSALKSGIISPLGVLKGDPTVVLHVETFVPHHAPKHVAIIPPNSNAMPAHDTAGDDEDDEEDAFVYPVEEEEFVYPADLPVSELPSAPPAAPPSPLPPPPHATSAQLEALYAAAASGDLALLQNTFRNASEVSGVDAFSMANDASSRTGLTALHAAASRGYLEIVKWLIETCGAMPDLEDKEGETAIHKAALHGHLHVIKYLISRKANAQAQDADGWTALHNACSKGYLDIVRWLCERGGACAEVDGTPGIDIRSKGGWTPLMNAASKGHLPIVLYLLTKRSANPLIRNNWGETAYDAAAAVFEVWICEVLSRFEADRFRGTTVPYDPLAVHTTVPLILYENQRLDNRLKTLAVSGGRPRFSASGLGKHGRRPPFELKLLKNEGQATVPAWRSDVQLPLREEPLTLPIPGSKDHPVREGSERSHFWLSDWTLDVTHPGVDAETGWQYAHTFDDSDDQWTPEPPAQLERLLTGDTIDEYAGMDMEGQELGSMPSNPLTSAQDYVARARYLAGVNDDETEVNLEANSAIEARRAIAKLERATTE</sequence>
<evidence type="ECO:0000256" key="14">
    <source>
        <dbReference type="PROSITE-ProRule" id="PRU00023"/>
    </source>
</evidence>
<comment type="similarity">
    <text evidence="2">Belongs to the ferric reductase (FRE) family.</text>
</comment>
<evidence type="ECO:0000259" key="17">
    <source>
        <dbReference type="PROSITE" id="PS51384"/>
    </source>
</evidence>
<dbReference type="SUPFAM" id="SSF52343">
    <property type="entry name" value="Ferredoxin reductase-like, C-terminal NADP-linked domain"/>
    <property type="match status" value="1"/>
</dbReference>
<dbReference type="EC" id="1.16.1.9" evidence="3"/>
<dbReference type="PROSITE" id="PS50297">
    <property type="entry name" value="ANK_REP_REGION"/>
    <property type="match status" value="3"/>
</dbReference>
<dbReference type="PROSITE" id="PS50088">
    <property type="entry name" value="ANK_REPEAT"/>
    <property type="match status" value="4"/>
</dbReference>
<evidence type="ECO:0000256" key="1">
    <source>
        <dbReference type="ARBA" id="ARBA00004651"/>
    </source>
</evidence>
<dbReference type="InterPro" id="IPR017938">
    <property type="entry name" value="Riboflavin_synthase-like_b-brl"/>
</dbReference>
<dbReference type="InterPro" id="IPR002110">
    <property type="entry name" value="Ankyrin_rpt"/>
</dbReference>
<feature type="transmembrane region" description="Helical" evidence="16">
    <location>
        <begin position="178"/>
        <end position="197"/>
    </location>
</feature>
<protein>
    <recommendedName>
        <fullName evidence="3">ferric-chelate reductase (NADPH)</fullName>
        <ecNumber evidence="3">1.16.1.9</ecNumber>
    </recommendedName>
</protein>
<dbReference type="InterPro" id="IPR013121">
    <property type="entry name" value="Fe_red_NAD-bd_6"/>
</dbReference>
<evidence type="ECO:0000256" key="3">
    <source>
        <dbReference type="ARBA" id="ARBA00012668"/>
    </source>
</evidence>
<keyword evidence="10" id="KW-0406">Ion transport</keyword>
<dbReference type="Pfam" id="PF12796">
    <property type="entry name" value="Ank_2"/>
    <property type="match status" value="1"/>
</dbReference>
<evidence type="ECO:0000256" key="12">
    <source>
        <dbReference type="ARBA" id="ARBA00023180"/>
    </source>
</evidence>
<keyword evidence="7" id="KW-0249">Electron transport</keyword>
<feature type="transmembrane region" description="Helical" evidence="16">
    <location>
        <begin position="20"/>
        <end position="43"/>
    </location>
</feature>
<dbReference type="SMART" id="SM00248">
    <property type="entry name" value="ANK"/>
    <property type="match status" value="4"/>
</dbReference>
<feature type="region of interest" description="Disordered" evidence="15">
    <location>
        <begin position="48"/>
        <end position="70"/>
    </location>
</feature>
<comment type="subcellular location">
    <subcellularLocation>
        <location evidence="1">Cell membrane</location>
        <topology evidence="1">Multi-pass membrane protein</topology>
    </subcellularLocation>
</comment>
<feature type="repeat" description="ANK" evidence="14">
    <location>
        <begin position="705"/>
        <end position="727"/>
    </location>
</feature>
<evidence type="ECO:0000256" key="9">
    <source>
        <dbReference type="ARBA" id="ARBA00023002"/>
    </source>
</evidence>
<dbReference type="Pfam" id="PF08022">
    <property type="entry name" value="FAD_binding_8"/>
    <property type="match status" value="1"/>
</dbReference>
<dbReference type="Pfam" id="PF01794">
    <property type="entry name" value="Ferric_reduct"/>
    <property type="match status" value="1"/>
</dbReference>
<keyword evidence="6 16" id="KW-0812">Transmembrane</keyword>
<dbReference type="PANTHER" id="PTHR32361:SF9">
    <property type="entry name" value="FERRIC REDUCTASE TRANSMEMBRANE COMPONENT 3-RELATED"/>
    <property type="match status" value="1"/>
</dbReference>
<accession>A0A4Z0A8E5</accession>
<feature type="region of interest" description="Disordered" evidence="15">
    <location>
        <begin position="596"/>
        <end position="618"/>
    </location>
</feature>
<evidence type="ECO:0000256" key="11">
    <source>
        <dbReference type="ARBA" id="ARBA00023136"/>
    </source>
</evidence>
<feature type="repeat" description="ANK" evidence="14">
    <location>
        <begin position="739"/>
        <end position="771"/>
    </location>
</feature>
<comment type="caution">
    <text evidence="18">The sequence shown here is derived from an EMBL/GenBank/DDBJ whole genome shotgun (WGS) entry which is preliminary data.</text>
</comment>
<dbReference type="PROSITE" id="PS51384">
    <property type="entry name" value="FAD_FR"/>
    <property type="match status" value="1"/>
</dbReference>
<dbReference type="GO" id="GO:0005886">
    <property type="term" value="C:plasma membrane"/>
    <property type="evidence" value="ECO:0007669"/>
    <property type="project" value="UniProtKB-SubCell"/>
</dbReference>
<dbReference type="PANTHER" id="PTHR32361">
    <property type="entry name" value="FERRIC/CUPRIC REDUCTASE TRANSMEMBRANE COMPONENT"/>
    <property type="match status" value="1"/>
</dbReference>
<dbReference type="Pfam" id="PF08030">
    <property type="entry name" value="NAD_binding_6"/>
    <property type="match status" value="1"/>
</dbReference>
<evidence type="ECO:0000256" key="2">
    <source>
        <dbReference type="ARBA" id="ARBA00006278"/>
    </source>
</evidence>
<keyword evidence="5" id="KW-1003">Cell membrane</keyword>
<comment type="catalytic activity">
    <reaction evidence="13">
        <text>2 a Fe(II)-siderophore + NADP(+) + H(+) = 2 a Fe(III)-siderophore + NADPH</text>
        <dbReference type="Rhea" id="RHEA:28795"/>
        <dbReference type="Rhea" id="RHEA-COMP:11342"/>
        <dbReference type="Rhea" id="RHEA-COMP:11344"/>
        <dbReference type="ChEBI" id="CHEBI:15378"/>
        <dbReference type="ChEBI" id="CHEBI:29033"/>
        <dbReference type="ChEBI" id="CHEBI:29034"/>
        <dbReference type="ChEBI" id="CHEBI:57783"/>
        <dbReference type="ChEBI" id="CHEBI:58349"/>
        <dbReference type="EC" id="1.16.1.9"/>
    </reaction>
</comment>
<feature type="domain" description="FAD-binding FR-type" evidence="17">
    <location>
        <begin position="292"/>
        <end position="403"/>
    </location>
</feature>
<keyword evidence="14" id="KW-0040">ANK repeat</keyword>
<gene>
    <name evidence="18" type="ORF">EWM64_g1407</name>
</gene>
<feature type="repeat" description="ANK" evidence="14">
    <location>
        <begin position="772"/>
        <end position="804"/>
    </location>
</feature>
<proteinExistence type="inferred from homology"/>
<dbReference type="InterPro" id="IPR036770">
    <property type="entry name" value="Ankyrin_rpt-contain_sf"/>
</dbReference>
<feature type="transmembrane region" description="Helical" evidence="16">
    <location>
        <begin position="235"/>
        <end position="256"/>
    </location>
</feature>
<evidence type="ECO:0000256" key="4">
    <source>
        <dbReference type="ARBA" id="ARBA00022448"/>
    </source>
</evidence>
<evidence type="ECO:0000256" key="10">
    <source>
        <dbReference type="ARBA" id="ARBA00023065"/>
    </source>
</evidence>
<keyword evidence="4" id="KW-0813">Transport</keyword>
<evidence type="ECO:0000256" key="16">
    <source>
        <dbReference type="SAM" id="Phobius"/>
    </source>
</evidence>
<evidence type="ECO:0000313" key="19">
    <source>
        <dbReference type="Proteomes" id="UP000298061"/>
    </source>
</evidence>
<dbReference type="GO" id="GO:0006826">
    <property type="term" value="P:iron ion transport"/>
    <property type="evidence" value="ECO:0007669"/>
    <property type="project" value="TreeGrafter"/>
</dbReference>
<dbReference type="Gene3D" id="1.25.40.20">
    <property type="entry name" value="Ankyrin repeat-containing domain"/>
    <property type="match status" value="2"/>
</dbReference>
<feature type="compositionally biased region" description="Pro residues" evidence="15">
    <location>
        <begin position="643"/>
        <end position="658"/>
    </location>
</feature>
<dbReference type="EMBL" id="SFCI01000094">
    <property type="protein sequence ID" value="TFY82597.1"/>
    <property type="molecule type" value="Genomic_DNA"/>
</dbReference>
<dbReference type="SFLD" id="SFLDS00052">
    <property type="entry name" value="Ferric_Reductase_Domain"/>
    <property type="match status" value="1"/>
</dbReference>
<feature type="transmembrane region" description="Helical" evidence="16">
    <location>
        <begin position="103"/>
        <end position="126"/>
    </location>
</feature>
<organism evidence="18 19">
    <name type="scientific">Hericium alpestre</name>
    <dbReference type="NCBI Taxonomy" id="135208"/>
    <lineage>
        <taxon>Eukaryota</taxon>
        <taxon>Fungi</taxon>
        <taxon>Dikarya</taxon>
        <taxon>Basidiomycota</taxon>
        <taxon>Agaricomycotina</taxon>
        <taxon>Agaricomycetes</taxon>
        <taxon>Russulales</taxon>
        <taxon>Hericiaceae</taxon>
        <taxon>Hericium</taxon>
    </lineage>
</organism>
<dbReference type="AlphaFoldDB" id="A0A4Z0A8E5"/>
<evidence type="ECO:0000256" key="5">
    <source>
        <dbReference type="ARBA" id="ARBA00022475"/>
    </source>
</evidence>
<dbReference type="SUPFAM" id="SSF63380">
    <property type="entry name" value="Riboflavin synthase domain-like"/>
    <property type="match status" value="1"/>
</dbReference>
<dbReference type="InterPro" id="IPR013112">
    <property type="entry name" value="FAD-bd_8"/>
</dbReference>
<feature type="transmembrane region" description="Helical" evidence="16">
    <location>
        <begin position="209"/>
        <end position="228"/>
    </location>
</feature>
<keyword evidence="11 16" id="KW-0472">Membrane</keyword>
<dbReference type="STRING" id="135208.A0A4Z0A8E5"/>
<dbReference type="OrthoDB" id="4494341at2759"/>
<feature type="region of interest" description="Disordered" evidence="15">
    <location>
        <begin position="637"/>
        <end position="660"/>
    </location>
</feature>
<name>A0A4Z0A8E5_9AGAM</name>
<dbReference type="InterPro" id="IPR051410">
    <property type="entry name" value="Ferric/Cupric_Reductase"/>
</dbReference>
<dbReference type="Gene3D" id="3.40.50.80">
    <property type="entry name" value="Nucleotide-binding domain of ferredoxin-NADP reductase (FNR) module"/>
    <property type="match status" value="1"/>
</dbReference>
<dbReference type="SFLD" id="SFLDG01168">
    <property type="entry name" value="Ferric_reductase_subgroup_(FRE"/>
    <property type="match status" value="1"/>
</dbReference>
<dbReference type="SUPFAM" id="SSF48403">
    <property type="entry name" value="Ankyrin repeat"/>
    <property type="match status" value="1"/>
</dbReference>
<dbReference type="InterPro" id="IPR013130">
    <property type="entry name" value="Fe3_Rdtase_TM_dom"/>
</dbReference>
<dbReference type="Pfam" id="PF13857">
    <property type="entry name" value="Ank_5"/>
    <property type="match status" value="1"/>
</dbReference>
<dbReference type="GO" id="GO:0015677">
    <property type="term" value="P:copper ion import"/>
    <property type="evidence" value="ECO:0007669"/>
    <property type="project" value="TreeGrafter"/>
</dbReference>
<evidence type="ECO:0000256" key="7">
    <source>
        <dbReference type="ARBA" id="ARBA00022982"/>
    </source>
</evidence>
<keyword evidence="8 16" id="KW-1133">Transmembrane helix</keyword>
<evidence type="ECO:0000256" key="15">
    <source>
        <dbReference type="SAM" id="MobiDB-lite"/>
    </source>
</evidence>
<dbReference type="GO" id="GO:0052851">
    <property type="term" value="F:ferric-chelate reductase (NADPH) activity"/>
    <property type="evidence" value="ECO:0007669"/>
    <property type="project" value="UniProtKB-EC"/>
</dbReference>
<keyword evidence="9" id="KW-0560">Oxidoreductase</keyword>
<keyword evidence="19" id="KW-1185">Reference proteome</keyword>
<dbReference type="InterPro" id="IPR039261">
    <property type="entry name" value="FNR_nucleotide-bd"/>
</dbReference>
<reference evidence="18 19" key="1">
    <citation type="submission" date="2019-02" db="EMBL/GenBank/DDBJ databases">
        <title>Genome sequencing of the rare red list fungi Hericium alpestre (H. flagellum).</title>
        <authorList>
            <person name="Buettner E."/>
            <person name="Kellner H."/>
        </authorList>
    </citation>
    <scope>NUCLEOTIDE SEQUENCE [LARGE SCALE GENOMIC DNA]</scope>
    <source>
        <strain evidence="18 19">DSM 108284</strain>
    </source>
</reference>
<evidence type="ECO:0000256" key="6">
    <source>
        <dbReference type="ARBA" id="ARBA00022692"/>
    </source>
</evidence>
<evidence type="ECO:0000256" key="13">
    <source>
        <dbReference type="ARBA" id="ARBA00048483"/>
    </source>
</evidence>
<keyword evidence="12" id="KW-0325">Glycoprotein</keyword>